<reference evidence="6" key="1">
    <citation type="submission" date="2008-12" db="EMBL/GenBank/DDBJ databases">
        <title>Complete sequence of plasmid of Thauera sp. MZ1T.</title>
        <authorList>
            <consortium name="US DOE Joint Genome Institute"/>
            <person name="Lucas S."/>
            <person name="Copeland A."/>
            <person name="Lapidus A."/>
            <person name="Glavina del Rio T."/>
            <person name="Dalin E."/>
            <person name="Tice H."/>
            <person name="Bruce D."/>
            <person name="Goodwin L."/>
            <person name="Pitluck S."/>
            <person name="Sims D."/>
            <person name="Brettin T."/>
            <person name="Detter J.C."/>
            <person name="Han C."/>
            <person name="Larimer F."/>
            <person name="Land M."/>
            <person name="Hauser L."/>
            <person name="Kyrpides N."/>
            <person name="Mikhailova N."/>
            <person name="Sayler G.S."/>
        </authorList>
    </citation>
    <scope>NUCLEOTIDE SEQUENCE [LARGE SCALE GENOMIC DNA]</scope>
    <source>
        <strain evidence="6">MZ1T</strain>
        <plasmid evidence="6">pTha01</plasmid>
    </source>
</reference>
<keyword evidence="2" id="KW-0238">DNA-binding</keyword>
<dbReference type="PROSITE" id="PS50943">
    <property type="entry name" value="HTH_CROC1"/>
    <property type="match status" value="1"/>
</dbReference>
<dbReference type="AlphaFoldDB" id="B8F0A9"/>
<keyword evidence="3" id="KW-0804">Transcription</keyword>
<keyword evidence="6" id="KW-1185">Reference proteome</keyword>
<dbReference type="GO" id="GO:0003677">
    <property type="term" value="F:DNA binding"/>
    <property type="evidence" value="ECO:0007669"/>
    <property type="project" value="UniProtKB-KW"/>
</dbReference>
<dbReference type="Pfam" id="PF01381">
    <property type="entry name" value="HTH_3"/>
    <property type="match status" value="1"/>
</dbReference>
<dbReference type="Proteomes" id="UP000002186">
    <property type="component" value="Plasmid pTha01"/>
</dbReference>
<evidence type="ECO:0000313" key="5">
    <source>
        <dbReference type="EMBL" id="ACK55075.1"/>
    </source>
</evidence>
<keyword evidence="5" id="KW-0614">Plasmid</keyword>
<dbReference type="CDD" id="cd00093">
    <property type="entry name" value="HTH_XRE"/>
    <property type="match status" value="1"/>
</dbReference>
<evidence type="ECO:0000256" key="3">
    <source>
        <dbReference type="ARBA" id="ARBA00023163"/>
    </source>
</evidence>
<reference evidence="5 6" key="2">
    <citation type="journal article" date="2012" name="Stand. Genomic Sci.">
        <title>Complete genome sequence of Thauera aminoaromatica strain MZ1T.</title>
        <authorList>
            <person name="Jiang K."/>
            <person name="Sanseverino J."/>
            <person name="Chauhan A."/>
            <person name="Lucas S."/>
            <person name="Copeland A."/>
            <person name="Lapidus A."/>
            <person name="Del Rio T.G."/>
            <person name="Dalin E."/>
            <person name="Tice H."/>
            <person name="Bruce D."/>
            <person name="Goodwin L."/>
            <person name="Pitluck S."/>
            <person name="Sims D."/>
            <person name="Brettin T."/>
            <person name="Detter J.C."/>
            <person name="Han C."/>
            <person name="Chang Y.J."/>
            <person name="Larimer F."/>
            <person name="Land M."/>
            <person name="Hauser L."/>
            <person name="Kyrpides N.C."/>
            <person name="Mikhailova N."/>
            <person name="Moser S."/>
            <person name="Jegier P."/>
            <person name="Close D."/>
            <person name="Debruyn J.M."/>
            <person name="Wang Y."/>
            <person name="Layton A.C."/>
            <person name="Allen M.S."/>
            <person name="Sayler G.S."/>
        </authorList>
    </citation>
    <scope>NUCLEOTIDE SEQUENCE [LARGE SCALE GENOMIC DNA]</scope>
    <source>
        <strain evidence="5 6">MZ1T</strain>
        <plasmid evidence="5">pTha01</plasmid>
    </source>
</reference>
<geneLocation type="plasmid" evidence="5 6">
    <name>pTha01</name>
</geneLocation>
<accession>B8F0A9</accession>
<name>B8F0A9_THASP</name>
<dbReference type="GO" id="GO:0003700">
    <property type="term" value="F:DNA-binding transcription factor activity"/>
    <property type="evidence" value="ECO:0007669"/>
    <property type="project" value="TreeGrafter"/>
</dbReference>
<keyword evidence="1" id="KW-0805">Transcription regulation</keyword>
<organism evidence="5 6">
    <name type="scientific">Thauera aminoaromatica</name>
    <dbReference type="NCBI Taxonomy" id="164330"/>
    <lineage>
        <taxon>Bacteria</taxon>
        <taxon>Pseudomonadati</taxon>
        <taxon>Pseudomonadota</taxon>
        <taxon>Betaproteobacteria</taxon>
        <taxon>Rhodocyclales</taxon>
        <taxon>Zoogloeaceae</taxon>
        <taxon>Thauera</taxon>
    </lineage>
</organism>
<dbReference type="PANTHER" id="PTHR46797">
    <property type="entry name" value="HTH-TYPE TRANSCRIPTIONAL REGULATOR"/>
    <property type="match status" value="1"/>
</dbReference>
<dbReference type="Gene3D" id="1.10.260.40">
    <property type="entry name" value="lambda repressor-like DNA-binding domains"/>
    <property type="match status" value="1"/>
</dbReference>
<evidence type="ECO:0000259" key="4">
    <source>
        <dbReference type="PROSITE" id="PS50943"/>
    </source>
</evidence>
<dbReference type="OrthoDB" id="8527856at2"/>
<dbReference type="InterPro" id="IPR001387">
    <property type="entry name" value="Cro/C1-type_HTH"/>
</dbReference>
<dbReference type="PANTHER" id="PTHR46797:SF23">
    <property type="entry name" value="HTH-TYPE TRANSCRIPTIONAL REGULATOR SUTR"/>
    <property type="match status" value="1"/>
</dbReference>
<dbReference type="InterPro" id="IPR010982">
    <property type="entry name" value="Lambda_DNA-bd_dom_sf"/>
</dbReference>
<protein>
    <submittedName>
        <fullName evidence="5">Helix-turn-helix domain protein</fullName>
    </submittedName>
</protein>
<dbReference type="HOGENOM" id="CLU_066192_29_1_4"/>
<dbReference type="GO" id="GO:0005829">
    <property type="term" value="C:cytosol"/>
    <property type="evidence" value="ECO:0007669"/>
    <property type="project" value="TreeGrafter"/>
</dbReference>
<feature type="domain" description="HTH cro/C1-type" evidence="4">
    <location>
        <begin position="22"/>
        <end position="76"/>
    </location>
</feature>
<dbReference type="InterPro" id="IPR050807">
    <property type="entry name" value="TransReg_Diox_bact_type"/>
</dbReference>
<dbReference type="SUPFAM" id="SSF47413">
    <property type="entry name" value="lambda repressor-like DNA-binding domains"/>
    <property type="match status" value="1"/>
</dbReference>
<dbReference type="EMBL" id="CP001282">
    <property type="protein sequence ID" value="ACK55075.1"/>
    <property type="molecule type" value="Genomic_DNA"/>
</dbReference>
<sequence>MSPDHPTPQDSPAARAVLSANLVRFRRERGWSQEKLAFESGLDRSFIAHVERQARNISLDNIERLARTLGVPFHVLLTPPAD</sequence>
<evidence type="ECO:0000256" key="2">
    <source>
        <dbReference type="ARBA" id="ARBA00023125"/>
    </source>
</evidence>
<dbReference type="eggNOG" id="COG1396">
    <property type="taxonomic scope" value="Bacteria"/>
</dbReference>
<dbReference type="RefSeq" id="WP_012592875.1">
    <property type="nucleotide sequence ID" value="NC_011667.1"/>
</dbReference>
<dbReference type="KEGG" id="tmz:Tmz1t_2338"/>
<evidence type="ECO:0000313" key="6">
    <source>
        <dbReference type="Proteomes" id="UP000002186"/>
    </source>
</evidence>
<dbReference type="SMART" id="SM00530">
    <property type="entry name" value="HTH_XRE"/>
    <property type="match status" value="1"/>
</dbReference>
<evidence type="ECO:0000256" key="1">
    <source>
        <dbReference type="ARBA" id="ARBA00023015"/>
    </source>
</evidence>
<gene>
    <name evidence="5" type="ordered locus">Tmz1t_2338</name>
</gene>
<proteinExistence type="predicted"/>